<feature type="region of interest" description="Disordered" evidence="1">
    <location>
        <begin position="1"/>
        <end position="87"/>
    </location>
</feature>
<sequence>MRFETLDTLQRRLGPRSQTQDPRLSHPTSKTNGGAQSDTESTVMSGGLWGRVWDSGRVGAGAGTGAGDGRWRMAMRMGDGAGTGDRRRAFSQRWNNARAGAGKWKPWKPDPSQLLALATPGERCQPLRSSASSPNSPSGQGTLAGREGVGDGVDDHSKGPNTAQGSGLTRTGTGNRGQQTPEASHNAARKISVDHRQPLLRVTFPVNTVCTHGRHTVTVSDDDSDSDREDDDAAVEVDDDACADAIADTSANTNDGVGWDAGADDCE</sequence>
<proteinExistence type="predicted"/>
<evidence type="ECO:0000256" key="1">
    <source>
        <dbReference type="SAM" id="MobiDB-lite"/>
    </source>
</evidence>
<reference evidence="2" key="1">
    <citation type="submission" date="2020-03" db="EMBL/GenBank/DDBJ databases">
        <title>Draft Genome Sequence of Cylindrodendrum hubeiense.</title>
        <authorList>
            <person name="Buettner E."/>
            <person name="Kellner H."/>
        </authorList>
    </citation>
    <scope>NUCLEOTIDE SEQUENCE</scope>
    <source>
        <strain evidence="2">IHI 201604</strain>
    </source>
</reference>
<accession>A0A9P5GZF9</accession>
<dbReference type="Proteomes" id="UP000722485">
    <property type="component" value="Unassembled WGS sequence"/>
</dbReference>
<feature type="compositionally biased region" description="Low complexity" evidence="1">
    <location>
        <begin position="167"/>
        <end position="180"/>
    </location>
</feature>
<evidence type="ECO:0000313" key="3">
    <source>
        <dbReference type="Proteomes" id="UP000722485"/>
    </source>
</evidence>
<feature type="compositionally biased region" description="Gly residues" evidence="1">
    <location>
        <begin position="58"/>
        <end position="68"/>
    </location>
</feature>
<protein>
    <submittedName>
        <fullName evidence="2">Uncharacterized protein</fullName>
    </submittedName>
</protein>
<organism evidence="2 3">
    <name type="scientific">Cylindrodendrum hubeiense</name>
    <dbReference type="NCBI Taxonomy" id="595255"/>
    <lineage>
        <taxon>Eukaryota</taxon>
        <taxon>Fungi</taxon>
        <taxon>Dikarya</taxon>
        <taxon>Ascomycota</taxon>
        <taxon>Pezizomycotina</taxon>
        <taxon>Sordariomycetes</taxon>
        <taxon>Hypocreomycetidae</taxon>
        <taxon>Hypocreales</taxon>
        <taxon>Nectriaceae</taxon>
        <taxon>Cylindrodendrum</taxon>
    </lineage>
</organism>
<gene>
    <name evidence="2" type="ORF">G7Z17_g12236</name>
</gene>
<feature type="compositionally biased region" description="Polar residues" evidence="1">
    <location>
        <begin position="16"/>
        <end position="44"/>
    </location>
</feature>
<dbReference type="EMBL" id="JAANBB010000530">
    <property type="protein sequence ID" value="KAF7540239.1"/>
    <property type="molecule type" value="Genomic_DNA"/>
</dbReference>
<name>A0A9P5GZF9_9HYPO</name>
<evidence type="ECO:0000313" key="2">
    <source>
        <dbReference type="EMBL" id="KAF7540239.1"/>
    </source>
</evidence>
<feature type="region of interest" description="Disordered" evidence="1">
    <location>
        <begin position="122"/>
        <end position="194"/>
    </location>
</feature>
<feature type="compositionally biased region" description="Low complexity" evidence="1">
    <location>
        <begin position="129"/>
        <end position="138"/>
    </location>
</feature>
<keyword evidence="3" id="KW-1185">Reference proteome</keyword>
<comment type="caution">
    <text evidence="2">The sequence shown here is derived from an EMBL/GenBank/DDBJ whole genome shotgun (WGS) entry which is preliminary data.</text>
</comment>
<dbReference type="AlphaFoldDB" id="A0A9P5GZF9"/>